<dbReference type="Proteomes" id="UP000284250">
    <property type="component" value="Unassembled WGS sequence"/>
</dbReference>
<accession>A0A418QZ64</accession>
<keyword evidence="3" id="KW-1185">Reference proteome</keyword>
<dbReference type="AlphaFoldDB" id="A0A418QZ64"/>
<protein>
    <submittedName>
        <fullName evidence="2">DUF4296 domain-containing protein</fullName>
    </submittedName>
</protein>
<evidence type="ECO:0000313" key="2">
    <source>
        <dbReference type="EMBL" id="RIY10451.1"/>
    </source>
</evidence>
<sequence length="101" mass="11724">MPAPPQLIDSEKMVRLLVELHTLEARTDGSGLPLDSTRALFRQEQKKIYWQFEVTDSTFMQSYRYYATHNQDLDGIYSTVVDSLAQREARRKPADAPPEHR</sequence>
<dbReference type="EMBL" id="QYCN01000012">
    <property type="protein sequence ID" value="RIY10451.1"/>
    <property type="molecule type" value="Genomic_DNA"/>
</dbReference>
<reference evidence="2 3" key="1">
    <citation type="submission" date="2019-01" db="EMBL/GenBank/DDBJ databases">
        <title>Hymenobacter humicola sp. nov., isolated from soils in Antarctica.</title>
        <authorList>
            <person name="Sedlacek I."/>
            <person name="Holochova P."/>
            <person name="Kralova S."/>
            <person name="Pantucek R."/>
            <person name="Stankova E."/>
            <person name="Vrbovska V."/>
            <person name="Kristofova L."/>
            <person name="Svec P."/>
            <person name="Busse H.-J."/>
        </authorList>
    </citation>
    <scope>NUCLEOTIDE SEQUENCE [LARGE SCALE GENOMIC DNA]</scope>
    <source>
        <strain evidence="2 3">CCM 8852</strain>
    </source>
</reference>
<feature type="domain" description="DUF4296" evidence="1">
    <location>
        <begin position="4"/>
        <end position="88"/>
    </location>
</feature>
<dbReference type="Pfam" id="PF14129">
    <property type="entry name" value="DUF4296"/>
    <property type="match status" value="1"/>
</dbReference>
<evidence type="ECO:0000259" key="1">
    <source>
        <dbReference type="Pfam" id="PF14129"/>
    </source>
</evidence>
<name>A0A418QZ64_9BACT</name>
<proteinExistence type="predicted"/>
<evidence type="ECO:0000313" key="3">
    <source>
        <dbReference type="Proteomes" id="UP000284250"/>
    </source>
</evidence>
<comment type="caution">
    <text evidence="2">The sequence shown here is derived from an EMBL/GenBank/DDBJ whole genome shotgun (WGS) entry which is preliminary data.</text>
</comment>
<organism evidence="2 3">
    <name type="scientific">Hymenobacter rubripertinctus</name>
    <dbReference type="NCBI Taxonomy" id="2029981"/>
    <lineage>
        <taxon>Bacteria</taxon>
        <taxon>Pseudomonadati</taxon>
        <taxon>Bacteroidota</taxon>
        <taxon>Cytophagia</taxon>
        <taxon>Cytophagales</taxon>
        <taxon>Hymenobacteraceae</taxon>
        <taxon>Hymenobacter</taxon>
    </lineage>
</organism>
<dbReference type="InterPro" id="IPR025381">
    <property type="entry name" value="DUF4296"/>
</dbReference>
<gene>
    <name evidence="2" type="ORF">D0T11_09615</name>
</gene>